<protein>
    <submittedName>
        <fullName evidence="2">Uncharacterized protein</fullName>
    </submittedName>
</protein>
<evidence type="ECO:0000313" key="3">
    <source>
        <dbReference type="Proteomes" id="UP001189429"/>
    </source>
</evidence>
<proteinExistence type="predicted"/>
<dbReference type="EMBL" id="CAUYUJ010010447">
    <property type="protein sequence ID" value="CAK0829415.1"/>
    <property type="molecule type" value="Genomic_DNA"/>
</dbReference>
<gene>
    <name evidence="2" type="ORF">PCOR1329_LOCUS28368</name>
</gene>
<feature type="region of interest" description="Disordered" evidence="1">
    <location>
        <begin position="735"/>
        <end position="767"/>
    </location>
</feature>
<feature type="compositionally biased region" description="Basic and acidic residues" evidence="1">
    <location>
        <begin position="735"/>
        <end position="748"/>
    </location>
</feature>
<organism evidence="2 3">
    <name type="scientific">Prorocentrum cordatum</name>
    <dbReference type="NCBI Taxonomy" id="2364126"/>
    <lineage>
        <taxon>Eukaryota</taxon>
        <taxon>Sar</taxon>
        <taxon>Alveolata</taxon>
        <taxon>Dinophyceae</taxon>
        <taxon>Prorocentrales</taxon>
        <taxon>Prorocentraceae</taxon>
        <taxon>Prorocentrum</taxon>
    </lineage>
</organism>
<sequence>MAQHLDAFFEEDPTLSYGTKELFYSAAGETELIVRITDLGFSDDVTTKGMPRLHTSLSLVDSILSGGFVTISDPILAWPNPKTKDKAHWWLSYVRGHARACAAIVRCITIYKKFGNVEKRLDAGGQSLLVYLRAVRVRCHDVAPDMMSVAFESALLAHRGSIRKAHDVLSWIQKLEKVSVATGWSEDEVLTKWNQGCPSDAQVTGAKKVCCLNILRSVDKEGRTLLLDHASKYGENSAFQDDAFASKKILAGYKPRIGSVKWTRLLTVTHESFRAMMIAVISRHEAAPEAARTKISKANLEKISELSALAHAIIMDAIAQYPQIPHSDLSDGFLAPFAEGDPDITLSLETAIMQKEANFSVTYIPELKELTISLTAGAPGGDPPKAAALKMESAEREKQEFELFKNRVRHDVSVASAYIGKARDRETAMYYKTVQHRVWRAQEAESAAQSLFDPSHVNCKITLVTSADQKAVTKAVGRVKEQLAKNALTSNTSVNTFARVNWAAMSLFNAKTTKAQHALLVEFVRSDGPAIGMDPVIACGAELCTKDMVTVEDAAMEALPATIETDTHASQGEKPHQLGVPADLRVLNATLSGLPGDQRGATMVIDLSLHTADMLKAFIAFSETFGQQVACVGMCADEISVDFCKAEGTHSTKQRMLAGDMKVPHFNVPPAEVPSDSQSPEIAQPQLVAMRWARDRPTIAEVDLLKWSGHEVTAAQFSDMVATLEFETGFDLVKDKDKDKGETDKGDKAASPGKTGADPAERPAEVARTTEPDTFIDESTIATQIIHDVPLTSINGKTGELYLRVCVHNEMCIVNKGAEAAKVSQGAMLAGFSKGKWTNDMLEDKPEKHIKFELADCDSLVVFNARMCRVEALVSEKRLTESADETRVCYHSLVESPTDDDRAAFKLNVSQTVYYRLADEAVKEEDNAKAPSQNNVGGTMPATARGTKNAGICWVMQWRKRKGLQPARPQVCWKASDIDILPGKALKLIQ</sequence>
<evidence type="ECO:0000313" key="2">
    <source>
        <dbReference type="EMBL" id="CAK0829415.1"/>
    </source>
</evidence>
<comment type="caution">
    <text evidence="2">The sequence shown here is derived from an EMBL/GenBank/DDBJ whole genome shotgun (WGS) entry which is preliminary data.</text>
</comment>
<name>A0ABN9SBQ9_9DINO</name>
<accession>A0ABN9SBQ9</accession>
<dbReference type="Proteomes" id="UP001189429">
    <property type="component" value="Unassembled WGS sequence"/>
</dbReference>
<keyword evidence="3" id="KW-1185">Reference proteome</keyword>
<reference evidence="2" key="1">
    <citation type="submission" date="2023-10" db="EMBL/GenBank/DDBJ databases">
        <authorList>
            <person name="Chen Y."/>
            <person name="Shah S."/>
            <person name="Dougan E. K."/>
            <person name="Thang M."/>
            <person name="Chan C."/>
        </authorList>
    </citation>
    <scope>NUCLEOTIDE SEQUENCE [LARGE SCALE GENOMIC DNA]</scope>
</reference>
<evidence type="ECO:0000256" key="1">
    <source>
        <dbReference type="SAM" id="MobiDB-lite"/>
    </source>
</evidence>